<evidence type="ECO:0000313" key="2">
    <source>
        <dbReference type="Proteomes" id="UP001164539"/>
    </source>
</evidence>
<dbReference type="EMBL" id="CM051397">
    <property type="protein sequence ID" value="KAJ4721686.1"/>
    <property type="molecule type" value="Genomic_DNA"/>
</dbReference>
<dbReference type="Proteomes" id="UP001164539">
    <property type="component" value="Chromosome 4"/>
</dbReference>
<protein>
    <submittedName>
        <fullName evidence="1">GDSL esterase/lipase</fullName>
    </submittedName>
</protein>
<comment type="caution">
    <text evidence="1">The sequence shown here is derived from an EMBL/GenBank/DDBJ whole genome shotgun (WGS) entry which is preliminary data.</text>
</comment>
<gene>
    <name evidence="1" type="ORF">OWV82_009343</name>
</gene>
<reference evidence="1 2" key="1">
    <citation type="journal article" date="2023" name="Science">
        <title>Complex scaffold remodeling in plant triterpene biosynthesis.</title>
        <authorList>
            <person name="De La Pena R."/>
            <person name="Hodgson H."/>
            <person name="Liu J.C."/>
            <person name="Stephenson M.J."/>
            <person name="Martin A.C."/>
            <person name="Owen C."/>
            <person name="Harkess A."/>
            <person name="Leebens-Mack J."/>
            <person name="Jimenez L.E."/>
            <person name="Osbourn A."/>
            <person name="Sattely E.S."/>
        </authorList>
    </citation>
    <scope>NUCLEOTIDE SEQUENCE [LARGE SCALE GENOMIC DNA]</scope>
    <source>
        <strain evidence="2">cv. JPN11</strain>
        <tissue evidence="1">Leaf</tissue>
    </source>
</reference>
<organism evidence="1 2">
    <name type="scientific">Melia azedarach</name>
    <name type="common">Chinaberry tree</name>
    <dbReference type="NCBI Taxonomy" id="155640"/>
    <lineage>
        <taxon>Eukaryota</taxon>
        <taxon>Viridiplantae</taxon>
        <taxon>Streptophyta</taxon>
        <taxon>Embryophyta</taxon>
        <taxon>Tracheophyta</taxon>
        <taxon>Spermatophyta</taxon>
        <taxon>Magnoliopsida</taxon>
        <taxon>eudicotyledons</taxon>
        <taxon>Gunneridae</taxon>
        <taxon>Pentapetalae</taxon>
        <taxon>rosids</taxon>
        <taxon>malvids</taxon>
        <taxon>Sapindales</taxon>
        <taxon>Meliaceae</taxon>
        <taxon>Melia</taxon>
    </lineage>
</organism>
<evidence type="ECO:0000313" key="1">
    <source>
        <dbReference type="EMBL" id="KAJ4721686.1"/>
    </source>
</evidence>
<keyword evidence="2" id="KW-1185">Reference proteome</keyword>
<proteinExistence type="predicted"/>
<name>A0ACC1YD02_MELAZ</name>
<accession>A0ACC1YD02</accession>
<sequence length="325" mass="36362">MENFKALFVGFFLLLLSCGLTSSSHCDYTTIYNFGDSNSATGGFSIRKPKPPNAHDRFCDGHLIIDFIAEKMKLPYLNAYVNSVLEADFHNGANFARAGSSIRKTNPKAKNESERAKFPRPENFSKALYTFDIGQNDLTKREILLGSLDQIRPIITEIIDHLASSIKNIYQQDHGGRSFWIHNTGPVGCLPFYIIPNRSSTIHDNVGCVKSYNEIALEFNKQLQEKINTLKTELMEAAIKYVDIYAAKYALISNAKNLGFDDPFEYCCGGDKQNPVAVLCGETNNKTHIFGGGCPNPSKFVSWDNIHYTQAANTWVFNQIVVDVC</sequence>